<keyword evidence="5" id="KW-0175">Coiled coil</keyword>
<comment type="caution">
    <text evidence="8">The sequence shown here is derived from an EMBL/GenBank/DDBJ whole genome shotgun (WGS) entry which is preliminary data.</text>
</comment>
<dbReference type="Pfam" id="PF01363">
    <property type="entry name" value="FYVE"/>
    <property type="match status" value="1"/>
</dbReference>
<evidence type="ECO:0000256" key="3">
    <source>
        <dbReference type="ARBA" id="ARBA00022833"/>
    </source>
</evidence>
<dbReference type="InterPro" id="IPR017455">
    <property type="entry name" value="Znf_FYVE-rel"/>
</dbReference>
<name>A0A1R2C7I7_9CILI</name>
<evidence type="ECO:0000256" key="1">
    <source>
        <dbReference type="ARBA" id="ARBA00022723"/>
    </source>
</evidence>
<dbReference type="EMBL" id="MPUH01000252">
    <property type="protein sequence ID" value="OMJ84984.1"/>
    <property type="molecule type" value="Genomic_DNA"/>
</dbReference>
<dbReference type="GO" id="GO:0008270">
    <property type="term" value="F:zinc ion binding"/>
    <property type="evidence" value="ECO:0007669"/>
    <property type="project" value="UniProtKB-KW"/>
</dbReference>
<gene>
    <name evidence="8" type="ORF">SteCoe_13819</name>
</gene>
<accession>A0A1R2C7I7</accession>
<keyword evidence="9" id="KW-1185">Reference proteome</keyword>
<organism evidence="8 9">
    <name type="scientific">Stentor coeruleus</name>
    <dbReference type="NCBI Taxonomy" id="5963"/>
    <lineage>
        <taxon>Eukaryota</taxon>
        <taxon>Sar</taxon>
        <taxon>Alveolata</taxon>
        <taxon>Ciliophora</taxon>
        <taxon>Postciliodesmatophora</taxon>
        <taxon>Heterotrichea</taxon>
        <taxon>Heterotrichida</taxon>
        <taxon>Stentoridae</taxon>
        <taxon>Stentor</taxon>
    </lineage>
</organism>
<sequence length="290" mass="33057">MQSKAENVEDGRFGGDSDSPQPGKKCYICLKGFNFRKKLVCRLCGNSVCTDHCQRTLNRSPSEEPLQICDLCYKQTIRKDLETELNEDIKSLEEELKQAKSTNDRLEREHFEKTSHVSRLENEVEELAQKYEKILRNLEESLAGEELEAKEVTGLYKENLEKLEKAKKSDIEVNEKLKSNERELENMKKQGQLIKETKESLSLQLDKINSKLKGSLSLEQVNSILCPNCLATVQVASKRRAEAPSILEDATISLNITDDRVSILESVREFKDALTHQSTNPTDNAKCFIM</sequence>
<dbReference type="InterPro" id="IPR000306">
    <property type="entry name" value="Znf_FYVE"/>
</dbReference>
<feature type="coiled-coil region" evidence="5">
    <location>
        <begin position="78"/>
        <end position="197"/>
    </location>
</feature>
<dbReference type="OrthoDB" id="322971at2759"/>
<dbReference type="InterPro" id="IPR013083">
    <property type="entry name" value="Znf_RING/FYVE/PHD"/>
</dbReference>
<evidence type="ECO:0000256" key="2">
    <source>
        <dbReference type="ARBA" id="ARBA00022771"/>
    </source>
</evidence>
<feature type="domain" description="FYVE-type" evidence="7">
    <location>
        <begin position="20"/>
        <end position="77"/>
    </location>
</feature>
<keyword evidence="2 4" id="KW-0863">Zinc-finger</keyword>
<keyword evidence="1" id="KW-0479">Metal-binding</keyword>
<evidence type="ECO:0000313" key="8">
    <source>
        <dbReference type="EMBL" id="OMJ84984.1"/>
    </source>
</evidence>
<dbReference type="Proteomes" id="UP000187209">
    <property type="component" value="Unassembled WGS sequence"/>
</dbReference>
<evidence type="ECO:0000313" key="9">
    <source>
        <dbReference type="Proteomes" id="UP000187209"/>
    </source>
</evidence>
<dbReference type="InterPro" id="IPR011011">
    <property type="entry name" value="Znf_FYVE_PHD"/>
</dbReference>
<proteinExistence type="predicted"/>
<evidence type="ECO:0000259" key="7">
    <source>
        <dbReference type="PROSITE" id="PS50178"/>
    </source>
</evidence>
<feature type="region of interest" description="Disordered" evidence="6">
    <location>
        <begin position="1"/>
        <end position="20"/>
    </location>
</feature>
<feature type="compositionally biased region" description="Basic and acidic residues" evidence="6">
    <location>
        <begin position="1"/>
        <end position="15"/>
    </location>
</feature>
<dbReference type="SUPFAM" id="SSF57903">
    <property type="entry name" value="FYVE/PHD zinc finger"/>
    <property type="match status" value="1"/>
</dbReference>
<evidence type="ECO:0000256" key="4">
    <source>
        <dbReference type="PROSITE-ProRule" id="PRU00091"/>
    </source>
</evidence>
<dbReference type="SMART" id="SM00064">
    <property type="entry name" value="FYVE"/>
    <property type="match status" value="1"/>
</dbReference>
<dbReference type="AlphaFoldDB" id="A0A1R2C7I7"/>
<dbReference type="PROSITE" id="PS50178">
    <property type="entry name" value="ZF_FYVE"/>
    <property type="match status" value="1"/>
</dbReference>
<evidence type="ECO:0000256" key="5">
    <source>
        <dbReference type="SAM" id="Coils"/>
    </source>
</evidence>
<reference evidence="8 9" key="1">
    <citation type="submission" date="2016-11" db="EMBL/GenBank/DDBJ databases">
        <title>The macronuclear genome of Stentor coeruleus: a giant cell with tiny introns.</title>
        <authorList>
            <person name="Slabodnick M."/>
            <person name="Ruby J.G."/>
            <person name="Reiff S.B."/>
            <person name="Swart E.C."/>
            <person name="Gosai S."/>
            <person name="Prabakaran S."/>
            <person name="Witkowska E."/>
            <person name="Larue G.E."/>
            <person name="Fisher S."/>
            <person name="Freeman R.M."/>
            <person name="Gunawardena J."/>
            <person name="Chu W."/>
            <person name="Stover N.A."/>
            <person name="Gregory B.D."/>
            <person name="Nowacki M."/>
            <person name="Derisi J."/>
            <person name="Roy S.W."/>
            <person name="Marshall W.F."/>
            <person name="Sood P."/>
        </authorList>
    </citation>
    <scope>NUCLEOTIDE SEQUENCE [LARGE SCALE GENOMIC DNA]</scope>
    <source>
        <strain evidence="8">WM001</strain>
    </source>
</reference>
<protein>
    <recommendedName>
        <fullName evidence="7">FYVE-type domain-containing protein</fullName>
    </recommendedName>
</protein>
<keyword evidence="3" id="KW-0862">Zinc</keyword>
<dbReference type="Gene3D" id="3.30.40.10">
    <property type="entry name" value="Zinc/RING finger domain, C3HC4 (zinc finger)"/>
    <property type="match status" value="1"/>
</dbReference>
<evidence type="ECO:0000256" key="6">
    <source>
        <dbReference type="SAM" id="MobiDB-lite"/>
    </source>
</evidence>